<feature type="transmembrane region" description="Helical" evidence="6">
    <location>
        <begin position="697"/>
        <end position="718"/>
    </location>
</feature>
<proteinExistence type="predicted"/>
<dbReference type="InterPro" id="IPR005829">
    <property type="entry name" value="Sugar_transporter_CS"/>
</dbReference>
<dbReference type="Gene3D" id="3.40.50.150">
    <property type="entry name" value="Vaccinia Virus protein VP39"/>
    <property type="match status" value="1"/>
</dbReference>
<feature type="domain" description="Major facilitator superfamily (MFS) profile" evidence="7">
    <location>
        <begin position="384"/>
        <end position="863"/>
    </location>
</feature>
<dbReference type="SUPFAM" id="SSF53335">
    <property type="entry name" value="S-adenosyl-L-methionine-dependent methyltransferases"/>
    <property type="match status" value="1"/>
</dbReference>
<dbReference type="GO" id="GO:0008168">
    <property type="term" value="F:methyltransferase activity"/>
    <property type="evidence" value="ECO:0007669"/>
    <property type="project" value="UniProtKB-KW"/>
</dbReference>
<dbReference type="GO" id="GO:0032259">
    <property type="term" value="P:methylation"/>
    <property type="evidence" value="ECO:0007669"/>
    <property type="project" value="UniProtKB-KW"/>
</dbReference>
<sequence>MLNAPVSGAASAASLPFAPDALPAAAILAAAGHLLAPLEQGRVIDAAVLRSAMEQAFDASDVSGAWDWKTAYDACEAATVLFLRKYGKPLFRKSASPAARLAALIKIAGLLPTHTRRSEEAQALQQFSTPTPLGFAAITAASLTSADRVLEPSAGTGLLAVLAEIAGSGLILNELAETRVDLLASLYPAIAVTRFDASQIDDHLDRTAIPSVVIMNPPFSVMANVSGRVADAAYRHIASALARLAPGGRLVAITGANFSPEAPAWRDSFVRLQERGRVVFTAAIAGSVYAKHGTTIETRLTVIDKSPADDATRFPESAGIAPDVATLLGWIERDIPPRMTVALPRAVPDAAPRSVRGYLARAAAALPARHMAEIEGVALEYQTVNWTPPEGAVATPLAFTGIAVGLPAISRALGGSPIELNWAINAFLLTFGSTLMASGALADSYGRRRVFLYGLTVFALLSAALAFAGNIVWFDLLRAIQGLGAAAAFAGGFAALAQEADGGARLRSFSIVGASFGIGLAFGPIASGWMIAAFGWPAIFALVVALSLLGLLFGAIFMPETRDPDAAALDWKGALSFTLALTALTFGVLQAPESGWADPLVIVLLTSTVVLFAAFTLIERRAARPMLDLSLFRFPRFVGAQLLAVAPAYAFVVLLVLLPVRFIGIENMSEIAAGQMMVALSAPFLVLPIAAGLLTRWFAPATLCGVGLAIAAIGLFWLSLNPVGSDPSALIAPLVTIGVGISLPWGLMDGLAVSVVPTERAGMATGIFSTSRVAGEGVVLALVTAGLSALTAAHLEVAEGQAAAIAQRLVTGDLSDAATLAPSIKRAALLQGYSDGFSALLWLLSGLTMLTALVVFLFLGRSHETVEDIEDEAEMAVAGSMPSDQTGSC</sequence>
<keyword evidence="8" id="KW-0808">Transferase</keyword>
<dbReference type="InterPro" id="IPR036259">
    <property type="entry name" value="MFS_trans_sf"/>
</dbReference>
<dbReference type="EMBL" id="JACIEH010000001">
    <property type="protein sequence ID" value="MBB4096714.1"/>
    <property type="molecule type" value="Genomic_DNA"/>
</dbReference>
<dbReference type="PANTHER" id="PTHR42718">
    <property type="entry name" value="MAJOR FACILITATOR SUPERFAMILY MULTIDRUG TRANSPORTER MFSC"/>
    <property type="match status" value="1"/>
</dbReference>
<evidence type="ECO:0000256" key="3">
    <source>
        <dbReference type="ARBA" id="ARBA00022692"/>
    </source>
</evidence>
<dbReference type="InterPro" id="IPR020846">
    <property type="entry name" value="MFS_dom"/>
</dbReference>
<dbReference type="AlphaFoldDB" id="A0A7W6NVN1"/>
<accession>A0A7W6NVN1</accession>
<dbReference type="GO" id="GO:0016020">
    <property type="term" value="C:membrane"/>
    <property type="evidence" value="ECO:0007669"/>
    <property type="project" value="UniProtKB-SubCell"/>
</dbReference>
<dbReference type="RefSeq" id="WP_221262521.1">
    <property type="nucleotide sequence ID" value="NZ_JACIEH010000001.1"/>
</dbReference>
<dbReference type="GO" id="GO:0022857">
    <property type="term" value="F:transmembrane transporter activity"/>
    <property type="evidence" value="ECO:0007669"/>
    <property type="project" value="InterPro"/>
</dbReference>
<feature type="transmembrane region" description="Helical" evidence="6">
    <location>
        <begin position="839"/>
        <end position="859"/>
    </location>
</feature>
<evidence type="ECO:0000313" key="8">
    <source>
        <dbReference type="EMBL" id="MBB4096714.1"/>
    </source>
</evidence>
<feature type="transmembrane region" description="Helical" evidence="6">
    <location>
        <begin position="672"/>
        <end position="690"/>
    </location>
</feature>
<keyword evidence="9" id="KW-1185">Reference proteome</keyword>
<comment type="caution">
    <text evidence="8">The sequence shown here is derived from an EMBL/GenBank/DDBJ whole genome shotgun (WGS) entry which is preliminary data.</text>
</comment>
<feature type="transmembrane region" description="Helical" evidence="6">
    <location>
        <begin position="479"/>
        <end position="497"/>
    </location>
</feature>
<gene>
    <name evidence="8" type="ORF">GGR46_000247</name>
</gene>
<reference evidence="8 9" key="1">
    <citation type="submission" date="2020-08" db="EMBL/GenBank/DDBJ databases">
        <title>Genomic Encyclopedia of Type Strains, Phase IV (KMG-IV): sequencing the most valuable type-strain genomes for metagenomic binning, comparative biology and taxonomic classification.</title>
        <authorList>
            <person name="Goeker M."/>
        </authorList>
    </citation>
    <scope>NUCLEOTIDE SEQUENCE [LARGE SCALE GENOMIC DNA]</scope>
    <source>
        <strain evidence="8 9">DSM 101806</strain>
    </source>
</reference>
<protein>
    <submittedName>
        <fullName evidence="8">MFS family permease/predicted RNA methylase</fullName>
    </submittedName>
</protein>
<feature type="transmembrane region" description="Helical" evidence="6">
    <location>
        <begin position="450"/>
        <end position="473"/>
    </location>
</feature>
<evidence type="ECO:0000259" key="7">
    <source>
        <dbReference type="PROSITE" id="PS50850"/>
    </source>
</evidence>
<organism evidence="8 9">
    <name type="scientific">Sphingomonas kyeonggiensis</name>
    <dbReference type="NCBI Taxonomy" id="1268553"/>
    <lineage>
        <taxon>Bacteria</taxon>
        <taxon>Pseudomonadati</taxon>
        <taxon>Pseudomonadota</taxon>
        <taxon>Alphaproteobacteria</taxon>
        <taxon>Sphingomonadales</taxon>
        <taxon>Sphingomonadaceae</taxon>
        <taxon>Sphingomonas</taxon>
    </lineage>
</organism>
<dbReference type="Gene3D" id="1.20.1720.10">
    <property type="entry name" value="Multidrug resistance protein D"/>
    <property type="match status" value="1"/>
</dbReference>
<feature type="transmembrane region" description="Helical" evidence="6">
    <location>
        <begin position="638"/>
        <end position="660"/>
    </location>
</feature>
<dbReference type="CDD" id="cd17321">
    <property type="entry name" value="MFS_MMR_MDR_like"/>
    <property type="match status" value="1"/>
</dbReference>
<evidence type="ECO:0000256" key="4">
    <source>
        <dbReference type="ARBA" id="ARBA00022989"/>
    </source>
</evidence>
<dbReference type="PROSITE" id="PS00216">
    <property type="entry name" value="SUGAR_TRANSPORT_1"/>
    <property type="match status" value="1"/>
</dbReference>
<dbReference type="InterPro" id="IPR029063">
    <property type="entry name" value="SAM-dependent_MTases_sf"/>
</dbReference>
<evidence type="ECO:0000256" key="1">
    <source>
        <dbReference type="ARBA" id="ARBA00004141"/>
    </source>
</evidence>
<keyword evidence="4 6" id="KW-1133">Transmembrane helix</keyword>
<keyword evidence="2" id="KW-0813">Transport</keyword>
<feature type="transmembrane region" description="Helical" evidence="6">
    <location>
        <begin position="420"/>
        <end position="438"/>
    </location>
</feature>
<evidence type="ECO:0000256" key="5">
    <source>
        <dbReference type="ARBA" id="ARBA00023136"/>
    </source>
</evidence>
<evidence type="ECO:0000313" key="9">
    <source>
        <dbReference type="Proteomes" id="UP000557392"/>
    </source>
</evidence>
<dbReference type="Pfam" id="PF07690">
    <property type="entry name" value="MFS_1"/>
    <property type="match status" value="1"/>
</dbReference>
<feature type="transmembrane region" description="Helical" evidence="6">
    <location>
        <begin position="509"/>
        <end position="532"/>
    </location>
</feature>
<evidence type="ECO:0000256" key="6">
    <source>
        <dbReference type="SAM" id="Phobius"/>
    </source>
</evidence>
<keyword evidence="3 6" id="KW-0812">Transmembrane</keyword>
<keyword evidence="5 6" id="KW-0472">Membrane</keyword>
<feature type="transmembrane region" description="Helical" evidence="6">
    <location>
        <begin position="777"/>
        <end position="795"/>
    </location>
</feature>
<feature type="transmembrane region" description="Helical" evidence="6">
    <location>
        <begin position="569"/>
        <end position="588"/>
    </location>
</feature>
<dbReference type="PANTHER" id="PTHR42718:SF9">
    <property type="entry name" value="MAJOR FACILITATOR SUPERFAMILY MULTIDRUG TRANSPORTER MFSC"/>
    <property type="match status" value="1"/>
</dbReference>
<dbReference type="PROSITE" id="PS50850">
    <property type="entry name" value="MFS"/>
    <property type="match status" value="1"/>
</dbReference>
<dbReference type="SUPFAM" id="SSF103473">
    <property type="entry name" value="MFS general substrate transporter"/>
    <property type="match status" value="1"/>
</dbReference>
<name>A0A7W6NVN1_9SPHN</name>
<keyword evidence="8" id="KW-0489">Methyltransferase</keyword>
<evidence type="ECO:0000256" key="2">
    <source>
        <dbReference type="ARBA" id="ARBA00022448"/>
    </source>
</evidence>
<feature type="transmembrane region" description="Helical" evidence="6">
    <location>
        <begin position="730"/>
        <end position="756"/>
    </location>
</feature>
<comment type="subcellular location">
    <subcellularLocation>
        <location evidence="1">Membrane</location>
        <topology evidence="1">Multi-pass membrane protein</topology>
    </subcellularLocation>
</comment>
<dbReference type="InterPro" id="IPR011701">
    <property type="entry name" value="MFS"/>
</dbReference>
<dbReference type="Gene3D" id="1.20.1250.20">
    <property type="entry name" value="MFS general substrate transporter like domains"/>
    <property type="match status" value="1"/>
</dbReference>
<feature type="transmembrane region" description="Helical" evidence="6">
    <location>
        <begin position="600"/>
        <end position="618"/>
    </location>
</feature>
<feature type="transmembrane region" description="Helical" evidence="6">
    <location>
        <begin position="538"/>
        <end position="557"/>
    </location>
</feature>
<dbReference type="Proteomes" id="UP000557392">
    <property type="component" value="Unassembled WGS sequence"/>
</dbReference>